<name>A0A0C9XE98_9AGAR</name>
<feature type="compositionally biased region" description="Basic residues" evidence="1">
    <location>
        <begin position="15"/>
        <end position="30"/>
    </location>
</feature>
<dbReference type="AlphaFoldDB" id="A0A0C9XE98"/>
<evidence type="ECO:0000256" key="1">
    <source>
        <dbReference type="SAM" id="MobiDB-lite"/>
    </source>
</evidence>
<accession>A0A0C9XE98</accession>
<gene>
    <name evidence="2" type="ORF">K443DRAFT_676895</name>
</gene>
<evidence type="ECO:0000313" key="3">
    <source>
        <dbReference type="Proteomes" id="UP000054477"/>
    </source>
</evidence>
<organism evidence="2 3">
    <name type="scientific">Laccaria amethystina LaAM-08-1</name>
    <dbReference type="NCBI Taxonomy" id="1095629"/>
    <lineage>
        <taxon>Eukaryota</taxon>
        <taxon>Fungi</taxon>
        <taxon>Dikarya</taxon>
        <taxon>Basidiomycota</taxon>
        <taxon>Agaricomycotina</taxon>
        <taxon>Agaricomycetes</taxon>
        <taxon>Agaricomycetidae</taxon>
        <taxon>Agaricales</taxon>
        <taxon>Agaricineae</taxon>
        <taxon>Hydnangiaceae</taxon>
        <taxon>Laccaria</taxon>
    </lineage>
</organism>
<dbReference type="Proteomes" id="UP000054477">
    <property type="component" value="Unassembled WGS sequence"/>
</dbReference>
<sequence length="130" mass="14864">MTTVSFASSVNTARNTHRPSRPTTRPKKRTEKVAKNHVVHDLAQYINNPTHRGTTPWKQYFNLASGTKLSKVYTTRADLHLVHCSHVPLRESLWYTFTQGQAWQTLQLMEEMPHEQEEVENVTGPGKPAV</sequence>
<evidence type="ECO:0000313" key="2">
    <source>
        <dbReference type="EMBL" id="KIK03231.1"/>
    </source>
</evidence>
<proteinExistence type="predicted"/>
<keyword evidence="3" id="KW-1185">Reference proteome</keyword>
<dbReference type="HOGENOM" id="CLU_1938516_0_0_1"/>
<protein>
    <submittedName>
        <fullName evidence="2">Uncharacterized protein</fullName>
    </submittedName>
</protein>
<feature type="region of interest" description="Disordered" evidence="1">
    <location>
        <begin position="1"/>
        <end position="32"/>
    </location>
</feature>
<reference evidence="3" key="2">
    <citation type="submission" date="2015-01" db="EMBL/GenBank/DDBJ databases">
        <title>Evolutionary Origins and Diversification of the Mycorrhizal Mutualists.</title>
        <authorList>
            <consortium name="DOE Joint Genome Institute"/>
            <consortium name="Mycorrhizal Genomics Consortium"/>
            <person name="Kohler A."/>
            <person name="Kuo A."/>
            <person name="Nagy L.G."/>
            <person name="Floudas D."/>
            <person name="Copeland A."/>
            <person name="Barry K.W."/>
            <person name="Cichocki N."/>
            <person name="Veneault-Fourrey C."/>
            <person name="LaButti K."/>
            <person name="Lindquist E.A."/>
            <person name="Lipzen A."/>
            <person name="Lundell T."/>
            <person name="Morin E."/>
            <person name="Murat C."/>
            <person name="Riley R."/>
            <person name="Ohm R."/>
            <person name="Sun H."/>
            <person name="Tunlid A."/>
            <person name="Henrissat B."/>
            <person name="Grigoriev I.V."/>
            <person name="Hibbett D.S."/>
            <person name="Martin F."/>
        </authorList>
    </citation>
    <scope>NUCLEOTIDE SEQUENCE [LARGE SCALE GENOMIC DNA]</scope>
    <source>
        <strain evidence="3">LaAM-08-1</strain>
    </source>
</reference>
<feature type="compositionally biased region" description="Polar residues" evidence="1">
    <location>
        <begin position="1"/>
        <end position="14"/>
    </location>
</feature>
<dbReference type="EMBL" id="KN838582">
    <property type="protein sequence ID" value="KIK03231.1"/>
    <property type="molecule type" value="Genomic_DNA"/>
</dbReference>
<reference evidence="2 3" key="1">
    <citation type="submission" date="2014-04" db="EMBL/GenBank/DDBJ databases">
        <authorList>
            <consortium name="DOE Joint Genome Institute"/>
            <person name="Kuo A."/>
            <person name="Kohler A."/>
            <person name="Nagy L.G."/>
            <person name="Floudas D."/>
            <person name="Copeland A."/>
            <person name="Barry K.W."/>
            <person name="Cichocki N."/>
            <person name="Veneault-Fourrey C."/>
            <person name="LaButti K."/>
            <person name="Lindquist E.A."/>
            <person name="Lipzen A."/>
            <person name="Lundell T."/>
            <person name="Morin E."/>
            <person name="Murat C."/>
            <person name="Sun H."/>
            <person name="Tunlid A."/>
            <person name="Henrissat B."/>
            <person name="Grigoriev I.V."/>
            <person name="Hibbett D.S."/>
            <person name="Martin F."/>
            <person name="Nordberg H.P."/>
            <person name="Cantor M.N."/>
            <person name="Hua S.X."/>
        </authorList>
    </citation>
    <scope>NUCLEOTIDE SEQUENCE [LARGE SCALE GENOMIC DNA]</scope>
    <source>
        <strain evidence="2 3">LaAM-08-1</strain>
    </source>
</reference>